<feature type="region of interest" description="Disordered" evidence="3">
    <location>
        <begin position="48"/>
        <end position="137"/>
    </location>
</feature>
<dbReference type="Gene3D" id="2.30.42.10">
    <property type="match status" value="1"/>
</dbReference>
<dbReference type="InterPro" id="IPR051201">
    <property type="entry name" value="Chloro_Bact_Ser_Proteases"/>
</dbReference>
<evidence type="ECO:0000256" key="1">
    <source>
        <dbReference type="ARBA" id="ARBA00022670"/>
    </source>
</evidence>
<reference evidence="5 6" key="1">
    <citation type="submission" date="2019-08" db="EMBL/GenBank/DDBJ databases">
        <title>Deep-cultivation of Planctomycetes and their phenomic and genomic characterization uncovers novel biology.</title>
        <authorList>
            <person name="Wiegand S."/>
            <person name="Jogler M."/>
            <person name="Boedeker C."/>
            <person name="Pinto D."/>
            <person name="Vollmers J."/>
            <person name="Rivas-Marin E."/>
            <person name="Kohn T."/>
            <person name="Peeters S.H."/>
            <person name="Heuer A."/>
            <person name="Rast P."/>
            <person name="Oberbeckmann S."/>
            <person name="Bunk B."/>
            <person name="Jeske O."/>
            <person name="Meyerdierks A."/>
            <person name="Storesund J.E."/>
            <person name="Kallscheuer N."/>
            <person name="Luecker S."/>
            <person name="Lage O.M."/>
            <person name="Pohl T."/>
            <person name="Merkel B.J."/>
            <person name="Hornburger P."/>
            <person name="Mueller R.-W."/>
            <person name="Bruemmer F."/>
            <person name="Labrenz M."/>
            <person name="Spormann A.M."/>
            <person name="Op den Camp H."/>
            <person name="Overmann J."/>
            <person name="Amann R."/>
            <person name="Jetten M.S.M."/>
            <person name="Mascher T."/>
            <person name="Medema M.H."/>
            <person name="Devos D.P."/>
            <person name="Kaster A.-K."/>
            <person name="Ovreas L."/>
            <person name="Rohde M."/>
            <person name="Galperin M.Y."/>
            <person name="Jogler C."/>
        </authorList>
    </citation>
    <scope>NUCLEOTIDE SEQUENCE [LARGE SCALE GENOMIC DNA]</scope>
    <source>
        <strain evidence="5 6">OJF2</strain>
    </source>
</reference>
<dbReference type="Pfam" id="PF13365">
    <property type="entry name" value="Trypsin_2"/>
    <property type="match status" value="1"/>
</dbReference>
<dbReference type="RefSeq" id="WP_168222278.1">
    <property type="nucleotide sequence ID" value="NZ_CP042997.1"/>
</dbReference>
<dbReference type="PROSITE" id="PS50106">
    <property type="entry name" value="PDZ"/>
    <property type="match status" value="1"/>
</dbReference>
<evidence type="ECO:0000313" key="6">
    <source>
        <dbReference type="Proteomes" id="UP000324233"/>
    </source>
</evidence>
<keyword evidence="2 5" id="KW-0378">Hydrolase</keyword>
<sequence length="617" mass="63272">MPPFDPSSTTRTAARIAAGGLLLAAMLGLVYSRGTRPWSSWPVLPGAADAAGRADSTGSRLPWPIGTAPGDASDAKPAGQAEPEDSPARSPSVAGKAAGRPGDGRRKGARERRADAEAAAGAEAAGLVDGREGKDGRADDSAALFATMERLERLIAAGMARARESVVSLEYTSEGSRDSRRMACGVVINASGDLLSVRIDRPGAGPGGAAPAAAPASPPPPTAPEPIVARDVTGRRHLAHWVADDPESGLTLLQIPARSVPPIEIAPADPVLGGQVFVIGNAFGLGHTVSRGYIAGLDRALRLGARQLGGLIQVQAKLYPGDSGAAVTNQRGQLLGLIRSGLAPPAEDGNRPARDRPRDRDRDRDNDFGFAIAARDLLWVADQLRAHGHVDRAYLGVRLEHAPGAGAAPADPLAEGAALQEVLEGTPAALAGLRAGDLIVAIDGQPVRSPADVNDRLDRLPSQALVRLEVVRGRGEERRLIAMEMRTSSRPDAGPRQAAGPPPASPSRPPEAENPGSPPTPVTHSAPSASNREDRAAGPPPIDVVPTSATPATNPPPAPDAKAAAKPPADGPTAAPPPVTGPDAPAPAAPVVAERLERAHLERKATAPRSATPPPRP</sequence>
<dbReference type="EC" id="3.4.21.107" evidence="5"/>
<name>A0A5B9WEY0_9BACT</name>
<feature type="region of interest" description="Disordered" evidence="3">
    <location>
        <begin position="200"/>
        <end position="226"/>
    </location>
</feature>
<evidence type="ECO:0000256" key="3">
    <source>
        <dbReference type="SAM" id="MobiDB-lite"/>
    </source>
</evidence>
<feature type="region of interest" description="Disordered" evidence="3">
    <location>
        <begin position="485"/>
        <end position="617"/>
    </location>
</feature>
<feature type="compositionally biased region" description="Basic and acidic residues" evidence="3">
    <location>
        <begin position="594"/>
        <end position="605"/>
    </location>
</feature>
<organism evidence="5 6">
    <name type="scientific">Aquisphaera giovannonii</name>
    <dbReference type="NCBI Taxonomy" id="406548"/>
    <lineage>
        <taxon>Bacteria</taxon>
        <taxon>Pseudomonadati</taxon>
        <taxon>Planctomycetota</taxon>
        <taxon>Planctomycetia</taxon>
        <taxon>Isosphaerales</taxon>
        <taxon>Isosphaeraceae</taxon>
        <taxon>Aquisphaera</taxon>
    </lineage>
</organism>
<feature type="compositionally biased region" description="Pro residues" evidence="3">
    <location>
        <begin position="574"/>
        <end position="588"/>
    </location>
</feature>
<proteinExistence type="predicted"/>
<gene>
    <name evidence="5" type="primary">degP_3</name>
    <name evidence="5" type="ORF">OJF2_76350</name>
</gene>
<accession>A0A5B9WEY0</accession>
<dbReference type="Pfam" id="PF17820">
    <property type="entry name" value="PDZ_6"/>
    <property type="match status" value="1"/>
</dbReference>
<dbReference type="InterPro" id="IPR001940">
    <property type="entry name" value="Peptidase_S1C"/>
</dbReference>
<feature type="compositionally biased region" description="Low complexity" evidence="3">
    <location>
        <begin position="117"/>
        <end position="126"/>
    </location>
</feature>
<feature type="compositionally biased region" description="Basic and acidic residues" evidence="3">
    <location>
        <begin position="348"/>
        <end position="365"/>
    </location>
</feature>
<dbReference type="InterPro" id="IPR041489">
    <property type="entry name" value="PDZ_6"/>
</dbReference>
<dbReference type="GO" id="GO:0004252">
    <property type="term" value="F:serine-type endopeptidase activity"/>
    <property type="evidence" value="ECO:0007669"/>
    <property type="project" value="InterPro"/>
</dbReference>
<feature type="compositionally biased region" description="Low complexity" evidence="3">
    <location>
        <begin position="560"/>
        <end position="573"/>
    </location>
</feature>
<dbReference type="GO" id="GO:0006508">
    <property type="term" value="P:proteolysis"/>
    <property type="evidence" value="ECO:0007669"/>
    <property type="project" value="UniProtKB-KW"/>
</dbReference>
<dbReference type="EMBL" id="CP042997">
    <property type="protein sequence ID" value="QEH39023.1"/>
    <property type="molecule type" value="Genomic_DNA"/>
</dbReference>
<dbReference type="Gene3D" id="2.40.10.120">
    <property type="match status" value="1"/>
</dbReference>
<dbReference type="CDD" id="cd06779">
    <property type="entry name" value="cpPDZ_Deg_HtrA-like"/>
    <property type="match status" value="1"/>
</dbReference>
<dbReference type="PANTHER" id="PTHR43343:SF3">
    <property type="entry name" value="PROTEASE DO-LIKE 8, CHLOROPLASTIC"/>
    <property type="match status" value="1"/>
</dbReference>
<dbReference type="PRINTS" id="PR00834">
    <property type="entry name" value="PROTEASES2C"/>
</dbReference>
<dbReference type="PANTHER" id="PTHR43343">
    <property type="entry name" value="PEPTIDASE S12"/>
    <property type="match status" value="1"/>
</dbReference>
<keyword evidence="6" id="KW-1185">Reference proteome</keyword>
<evidence type="ECO:0000313" key="5">
    <source>
        <dbReference type="EMBL" id="QEH39023.1"/>
    </source>
</evidence>
<dbReference type="SUPFAM" id="SSF50494">
    <property type="entry name" value="Trypsin-like serine proteases"/>
    <property type="match status" value="1"/>
</dbReference>
<dbReference type="Proteomes" id="UP000324233">
    <property type="component" value="Chromosome"/>
</dbReference>
<protein>
    <submittedName>
        <fullName evidence="5">Periplasmic serine endoprotease DegP</fullName>
        <ecNumber evidence="5">3.4.21.107</ecNumber>
    </submittedName>
</protein>
<dbReference type="InterPro" id="IPR036034">
    <property type="entry name" value="PDZ_sf"/>
</dbReference>
<dbReference type="AlphaFoldDB" id="A0A5B9WEY0"/>
<evidence type="ECO:0000259" key="4">
    <source>
        <dbReference type="PROSITE" id="PS50106"/>
    </source>
</evidence>
<feature type="compositionally biased region" description="Pro residues" evidence="3">
    <location>
        <begin position="500"/>
        <end position="509"/>
    </location>
</feature>
<dbReference type="SUPFAM" id="SSF50156">
    <property type="entry name" value="PDZ domain-like"/>
    <property type="match status" value="1"/>
</dbReference>
<dbReference type="SMART" id="SM00228">
    <property type="entry name" value="PDZ"/>
    <property type="match status" value="1"/>
</dbReference>
<feature type="region of interest" description="Disordered" evidence="3">
    <location>
        <begin position="341"/>
        <end position="365"/>
    </location>
</feature>
<evidence type="ECO:0000256" key="2">
    <source>
        <dbReference type="ARBA" id="ARBA00022801"/>
    </source>
</evidence>
<keyword evidence="1 5" id="KW-0645">Protease</keyword>
<dbReference type="InterPro" id="IPR001478">
    <property type="entry name" value="PDZ"/>
</dbReference>
<feature type="domain" description="PDZ" evidence="4">
    <location>
        <begin position="395"/>
        <end position="449"/>
    </location>
</feature>
<dbReference type="KEGG" id="agv:OJF2_76350"/>
<feature type="compositionally biased region" description="Basic and acidic residues" evidence="3">
    <location>
        <begin position="102"/>
        <end position="116"/>
    </location>
</feature>
<dbReference type="InterPro" id="IPR009003">
    <property type="entry name" value="Peptidase_S1_PA"/>
</dbReference>